<dbReference type="InterPro" id="IPR005225">
    <property type="entry name" value="Small_GTP-bd"/>
</dbReference>
<dbReference type="PANTHER" id="PTHR43721:SF11">
    <property type="entry name" value="SELENOCYSTEINE-SPECIFIC ELONGATION FACTOR"/>
    <property type="match status" value="1"/>
</dbReference>
<dbReference type="Pfam" id="PF00009">
    <property type="entry name" value="GTP_EFTU"/>
    <property type="match status" value="1"/>
</dbReference>
<dbReference type="OrthoDB" id="9804504at2"/>
<comment type="function">
    <text evidence="7">Translation factor necessary for the incorporation of selenocysteine into proteins. It probably replaces EF-Tu for the insertion of selenocysteine directed by the UGA codon. SelB binds GTP and GDP.</text>
</comment>
<dbReference type="SUPFAM" id="SSF46785">
    <property type="entry name" value="Winged helix' DNA-binding domain"/>
    <property type="match status" value="1"/>
</dbReference>
<dbReference type="PROSITE" id="PS51722">
    <property type="entry name" value="G_TR_2"/>
    <property type="match status" value="1"/>
</dbReference>
<dbReference type="GO" id="GO:0005525">
    <property type="term" value="F:GTP binding"/>
    <property type="evidence" value="ECO:0007669"/>
    <property type="project" value="UniProtKB-KW"/>
</dbReference>
<dbReference type="SUPFAM" id="SSF52540">
    <property type="entry name" value="P-loop containing nucleoside triphosphate hydrolases"/>
    <property type="match status" value="1"/>
</dbReference>
<evidence type="ECO:0000256" key="3">
    <source>
        <dbReference type="ARBA" id="ARBA00022490"/>
    </source>
</evidence>
<dbReference type="InterPro" id="IPR004535">
    <property type="entry name" value="Transl_elong_SelB"/>
</dbReference>
<keyword evidence="3" id="KW-0963">Cytoplasm</keyword>
<evidence type="ECO:0000256" key="8">
    <source>
        <dbReference type="ARBA" id="ARBA00031615"/>
    </source>
</evidence>
<organism evidence="10 11">
    <name type="scientific">Spiroplasma alleghenense</name>
    <dbReference type="NCBI Taxonomy" id="216931"/>
    <lineage>
        <taxon>Bacteria</taxon>
        <taxon>Bacillati</taxon>
        <taxon>Mycoplasmatota</taxon>
        <taxon>Mollicutes</taxon>
        <taxon>Entomoplasmatales</taxon>
        <taxon>Spiroplasmataceae</taxon>
        <taxon>Spiroplasma</taxon>
    </lineage>
</organism>
<dbReference type="EMBL" id="CP031376">
    <property type="protein sequence ID" value="AXK50881.1"/>
    <property type="molecule type" value="Genomic_DNA"/>
</dbReference>
<dbReference type="InterPro" id="IPR009001">
    <property type="entry name" value="Transl_elong_EF1A/Init_IF2_C"/>
</dbReference>
<evidence type="ECO:0000313" key="11">
    <source>
        <dbReference type="Proteomes" id="UP000254792"/>
    </source>
</evidence>
<keyword evidence="5" id="KW-0648">Protein biosynthesis</keyword>
<dbReference type="InterPro" id="IPR036390">
    <property type="entry name" value="WH_DNA-bd_sf"/>
</dbReference>
<dbReference type="NCBIfam" id="TIGR00475">
    <property type="entry name" value="selB"/>
    <property type="match status" value="1"/>
</dbReference>
<dbReference type="InterPro" id="IPR009000">
    <property type="entry name" value="Transl_B-barrel_sf"/>
</dbReference>
<evidence type="ECO:0000256" key="7">
    <source>
        <dbReference type="ARBA" id="ARBA00025526"/>
    </source>
</evidence>
<protein>
    <recommendedName>
        <fullName evidence="2">Selenocysteine-specific elongation factor</fullName>
    </recommendedName>
    <alternativeName>
        <fullName evidence="8">SelB translation factor</fullName>
    </alternativeName>
</protein>
<evidence type="ECO:0000256" key="5">
    <source>
        <dbReference type="ARBA" id="ARBA00022917"/>
    </source>
</evidence>
<evidence type="ECO:0000256" key="2">
    <source>
        <dbReference type="ARBA" id="ARBA00015953"/>
    </source>
</evidence>
<dbReference type="NCBIfam" id="TIGR00231">
    <property type="entry name" value="small_GTP"/>
    <property type="match status" value="1"/>
</dbReference>
<evidence type="ECO:0000256" key="6">
    <source>
        <dbReference type="ARBA" id="ARBA00023134"/>
    </source>
</evidence>
<dbReference type="PANTHER" id="PTHR43721">
    <property type="entry name" value="ELONGATION FACTOR TU-RELATED"/>
    <property type="match status" value="1"/>
</dbReference>
<comment type="subcellular location">
    <subcellularLocation>
        <location evidence="1">Cytoplasm</location>
    </subcellularLocation>
</comment>
<dbReference type="GO" id="GO:0001514">
    <property type="term" value="P:selenocysteine incorporation"/>
    <property type="evidence" value="ECO:0007669"/>
    <property type="project" value="InterPro"/>
</dbReference>
<dbReference type="RefSeq" id="WP_115557801.1">
    <property type="nucleotide sequence ID" value="NZ_CP031376.1"/>
</dbReference>
<dbReference type="Gene3D" id="3.40.50.300">
    <property type="entry name" value="P-loop containing nucleotide triphosphate hydrolases"/>
    <property type="match status" value="1"/>
</dbReference>
<evidence type="ECO:0000259" key="9">
    <source>
        <dbReference type="PROSITE" id="PS51722"/>
    </source>
</evidence>
<dbReference type="Pfam" id="PF09106">
    <property type="entry name" value="WHD_2nd_SelB"/>
    <property type="match status" value="1"/>
</dbReference>
<dbReference type="PRINTS" id="PR00315">
    <property type="entry name" value="ELONGATNFCT"/>
</dbReference>
<dbReference type="AlphaFoldDB" id="A0A345Z2Q2"/>
<dbReference type="Gene3D" id="2.40.30.10">
    <property type="entry name" value="Translation factors"/>
    <property type="match status" value="1"/>
</dbReference>
<dbReference type="GO" id="GO:0003723">
    <property type="term" value="F:RNA binding"/>
    <property type="evidence" value="ECO:0007669"/>
    <property type="project" value="InterPro"/>
</dbReference>
<dbReference type="Gene3D" id="1.10.10.2770">
    <property type="match status" value="1"/>
</dbReference>
<accession>A0A345Z2Q2</accession>
<sequence length="625" mass="72038">MKEICLGVLGHVDHGKTTVVQHITNKDTDHLKEEKKRGMSINIAFSFYQAPKKLIGFIDLPGHEKFIKNMIAGASSVNAGLLVVACDDGMMPQTFEHLLIFKIFKITNLIVVFTKTDLVGLEQITKIKKDVQDYLKENSFKIFDSVEVSNKNPDSYEKLKIVLDNFSNWFSENIPDKINYSNNYRLDIDRSFTIQGKGTIITGTTKTGTVCENDELEILPKKIIVKVKEIQVNDQRVANAKTGQRTALRIGNINFNEISRGDIIATPGTLLKSKLIDVYLNYDKTNISELKNKSKVKVFIGTKNYLAKVKILVNKKAMPGEMVFAQLEFSEPIYFQLEDIGLIKLISEENISGGFEILRVSSKSVKSKNQDYLTELEKIKFGDFIEKTIIEIKNNPDKVVDLFQFGLRETNISHEELIIYQNKVIHISNYFDLRDKILFQIKKYHANNPLKKGINFLEINSTLKEEVNSKHLNFILYLMIQDGLIKVENQMYSLKNFELKLTKEQHAIKNLILRRIKDWDLKPKEISVIKEKVVDTKTFKEMLKYLISNKSIVQLDENNFITATNYQKVIDKVDLFFSKNKSLNIDEAKTLLDLNHKYVVLILEKMDYDKITLIKNEVRVRNLIL</sequence>
<dbReference type="InterPro" id="IPR000795">
    <property type="entry name" value="T_Tr_GTP-bd_dom"/>
</dbReference>
<dbReference type="GO" id="GO:0005737">
    <property type="term" value="C:cytoplasm"/>
    <property type="evidence" value="ECO:0007669"/>
    <property type="project" value="UniProtKB-SubCell"/>
</dbReference>
<dbReference type="SUPFAM" id="SSF50447">
    <property type="entry name" value="Translation proteins"/>
    <property type="match status" value="1"/>
</dbReference>
<dbReference type="Pfam" id="PF03144">
    <property type="entry name" value="GTP_EFTU_D2"/>
    <property type="match status" value="1"/>
</dbReference>
<dbReference type="GO" id="GO:0003746">
    <property type="term" value="F:translation elongation factor activity"/>
    <property type="evidence" value="ECO:0007669"/>
    <property type="project" value="UniProtKB-KW"/>
</dbReference>
<name>A0A345Z2Q2_9MOLU</name>
<keyword evidence="10" id="KW-0251">Elongation factor</keyword>
<feature type="domain" description="Tr-type G" evidence="9">
    <location>
        <begin position="1"/>
        <end position="176"/>
    </location>
</feature>
<dbReference type="InterPro" id="IPR004161">
    <property type="entry name" value="EFTu-like_2"/>
</dbReference>
<reference evidence="10 11" key="1">
    <citation type="submission" date="2018-07" db="EMBL/GenBank/DDBJ databases">
        <title>Complete genome sequence of Spiroplasma alleghenense PLHS-1 (ATCC 51752).</title>
        <authorList>
            <person name="Chou L."/>
            <person name="Lee T.-Y."/>
            <person name="Tsai Y.-M."/>
            <person name="Kuo C.-H."/>
        </authorList>
    </citation>
    <scope>NUCLEOTIDE SEQUENCE [LARGE SCALE GENOMIC DNA]</scope>
    <source>
        <strain evidence="10 11">PLHS-1</strain>
    </source>
</reference>
<proteinExistence type="predicted"/>
<evidence type="ECO:0000313" key="10">
    <source>
        <dbReference type="EMBL" id="AXK50881.1"/>
    </source>
</evidence>
<dbReference type="GO" id="GO:0003924">
    <property type="term" value="F:GTPase activity"/>
    <property type="evidence" value="ECO:0007669"/>
    <property type="project" value="InterPro"/>
</dbReference>
<gene>
    <name evidence="10" type="primary">selB</name>
    <name evidence="10" type="ORF">SALLE_v1c02050</name>
</gene>
<dbReference type="Proteomes" id="UP000254792">
    <property type="component" value="Chromosome"/>
</dbReference>
<keyword evidence="6" id="KW-0342">GTP-binding</keyword>
<dbReference type="KEGG" id="salx:SALLE_v1c02050"/>
<keyword evidence="4" id="KW-0547">Nucleotide-binding</keyword>
<dbReference type="InterPro" id="IPR050055">
    <property type="entry name" value="EF-Tu_GTPase"/>
</dbReference>
<keyword evidence="11" id="KW-1185">Reference proteome</keyword>
<evidence type="ECO:0000256" key="4">
    <source>
        <dbReference type="ARBA" id="ARBA00022741"/>
    </source>
</evidence>
<evidence type="ECO:0000256" key="1">
    <source>
        <dbReference type="ARBA" id="ARBA00004496"/>
    </source>
</evidence>
<dbReference type="InterPro" id="IPR015190">
    <property type="entry name" value="Elong_fac_SelB-wing-hlx_typ-2"/>
</dbReference>
<dbReference type="InterPro" id="IPR027417">
    <property type="entry name" value="P-loop_NTPase"/>
</dbReference>
<dbReference type="SUPFAM" id="SSF50465">
    <property type="entry name" value="EF-Tu/eEF-1alpha/eIF2-gamma C-terminal domain"/>
    <property type="match status" value="1"/>
</dbReference>